<dbReference type="InterPro" id="IPR016169">
    <property type="entry name" value="FAD-bd_PCMH_sub2"/>
</dbReference>
<feature type="chain" id="PRO_5007551521" evidence="6">
    <location>
        <begin position="24"/>
        <end position="611"/>
    </location>
</feature>
<dbReference type="SUPFAM" id="SSF56176">
    <property type="entry name" value="FAD-binding/transporter-associated domain-like"/>
    <property type="match status" value="1"/>
</dbReference>
<accession>A0A149PR07</accession>
<keyword evidence="3" id="KW-0285">Flavoprotein</keyword>
<comment type="similarity">
    <text evidence="2">Belongs to the oxygen-dependent FAD-linked oxidoreductase family.</text>
</comment>
<protein>
    <submittedName>
        <fullName evidence="8">FAD-linked oxidase</fullName>
    </submittedName>
</protein>
<evidence type="ECO:0000313" key="9">
    <source>
        <dbReference type="Proteomes" id="UP000075613"/>
    </source>
</evidence>
<dbReference type="InterPro" id="IPR016166">
    <property type="entry name" value="FAD-bd_PCMH"/>
</dbReference>
<keyword evidence="5" id="KW-0560">Oxidoreductase</keyword>
<dbReference type="PANTHER" id="PTHR42973">
    <property type="entry name" value="BINDING OXIDOREDUCTASE, PUTATIVE (AFU_ORTHOLOGUE AFUA_1G17690)-RELATED"/>
    <property type="match status" value="1"/>
</dbReference>
<evidence type="ECO:0000256" key="3">
    <source>
        <dbReference type="ARBA" id="ARBA00022630"/>
    </source>
</evidence>
<keyword evidence="9" id="KW-1185">Reference proteome</keyword>
<dbReference type="PANTHER" id="PTHR42973:SF39">
    <property type="entry name" value="FAD-BINDING PCMH-TYPE DOMAIN-CONTAINING PROTEIN"/>
    <property type="match status" value="1"/>
</dbReference>
<dbReference type="STRING" id="1399968.CI15_14945"/>
<dbReference type="Gene3D" id="3.30.465.10">
    <property type="match status" value="2"/>
</dbReference>
<dbReference type="InterPro" id="IPR006094">
    <property type="entry name" value="Oxid_FAD_bind_N"/>
</dbReference>
<evidence type="ECO:0000256" key="1">
    <source>
        <dbReference type="ARBA" id="ARBA00001974"/>
    </source>
</evidence>
<reference evidence="8 9" key="1">
    <citation type="journal article" date="2015" name="Int. J. Syst. Evol. Microbiol.">
        <title>Burkholderia monticola sp. nov., isolated from mountain soil.</title>
        <authorList>
            <person name="Baek I."/>
            <person name="Seo B."/>
            <person name="Lee I."/>
            <person name="Yi H."/>
            <person name="Chun J."/>
        </authorList>
    </citation>
    <scope>NUCLEOTIDE SEQUENCE [LARGE SCALE GENOMIC DNA]</scope>
    <source>
        <strain evidence="8 9">JC2948</strain>
    </source>
</reference>
<comment type="cofactor">
    <cofactor evidence="1">
        <name>FAD</name>
        <dbReference type="ChEBI" id="CHEBI:57692"/>
    </cofactor>
</comment>
<gene>
    <name evidence="8" type="ORF">CI15_14945</name>
</gene>
<dbReference type="EMBL" id="LRBG01000012">
    <property type="protein sequence ID" value="KXU87444.1"/>
    <property type="molecule type" value="Genomic_DNA"/>
</dbReference>
<dbReference type="Pfam" id="PF08031">
    <property type="entry name" value="BBE"/>
    <property type="match status" value="1"/>
</dbReference>
<keyword evidence="4" id="KW-0274">FAD</keyword>
<dbReference type="GO" id="GO:0016491">
    <property type="term" value="F:oxidoreductase activity"/>
    <property type="evidence" value="ECO:0007669"/>
    <property type="project" value="UniProtKB-KW"/>
</dbReference>
<evidence type="ECO:0000313" key="8">
    <source>
        <dbReference type="EMBL" id="KXU87444.1"/>
    </source>
</evidence>
<dbReference type="Pfam" id="PF01565">
    <property type="entry name" value="FAD_binding_4"/>
    <property type="match status" value="1"/>
</dbReference>
<sequence length="611" mass="66147">MKRRDLMRWLTAAPLFSSFWPLARLNAAHAAELPRRVRPGEPGWPSPSDWARLQDEVNGYLIRPESPLTVCRDSSDDASCLALFRELKNPYFIGDSPVLTQTCEWVGAWKAEPSAYVVAARKVEHVAAAVNFARERNLRLVIRGGGHSYLGTSNAPDSLMIWTRAMNDITNHDAFVPSGCEGVVAPAPAVSVGAGAIWMHTYEAVTGGAGRYVQGGGCGTVGVAGLIQGGGYGTHSKQFGIASASLLEAEVVTADGVIRVVNARNEPDLFWALKGGGAGTFGVVSRLTLRTHELPAVFGLVFATIEARSALAYKRLLGRFVGFYAEGLCNRHWGELVTLLPDNRVRIAMSFQGLTRDAVATLWKPFWDWVALQDDMILTAAPSIIAGPGRMRWDGRALARYVPGSVLFDDRPGAPDANFFWAANLAEAGHVIHGFESLWLPASLLAKPRQPELVDALMGATRHWLVELHFQKGLAGAPAEVIAAGLQTPVNPVVAESFALAIVASEGPPAFDGLRGHEPDVVKAKRDATLIGLAMNELRKIAPADGAYVAESSYFKNDWQAAYWGANYARLLSIKQRYDPQGVFFVRHGVGSEDWSDDGFTRLADAGLRNP</sequence>
<comment type="caution">
    <text evidence="8">The sequence shown here is derived from an EMBL/GenBank/DDBJ whole genome shotgun (WGS) entry which is preliminary data.</text>
</comment>
<evidence type="ECO:0000256" key="6">
    <source>
        <dbReference type="SAM" id="SignalP"/>
    </source>
</evidence>
<evidence type="ECO:0000256" key="4">
    <source>
        <dbReference type="ARBA" id="ARBA00022827"/>
    </source>
</evidence>
<evidence type="ECO:0000256" key="5">
    <source>
        <dbReference type="ARBA" id="ARBA00023002"/>
    </source>
</evidence>
<proteinExistence type="inferred from homology"/>
<dbReference type="AlphaFoldDB" id="A0A149PR07"/>
<name>A0A149PR07_9BURK</name>
<dbReference type="InterPro" id="IPR036318">
    <property type="entry name" value="FAD-bd_PCMH-like_sf"/>
</dbReference>
<feature type="domain" description="FAD-binding PCMH-type" evidence="7">
    <location>
        <begin position="109"/>
        <end position="294"/>
    </location>
</feature>
<organism evidence="8 9">
    <name type="scientific">Paraburkholderia monticola</name>
    <dbReference type="NCBI Taxonomy" id="1399968"/>
    <lineage>
        <taxon>Bacteria</taxon>
        <taxon>Pseudomonadati</taxon>
        <taxon>Pseudomonadota</taxon>
        <taxon>Betaproteobacteria</taxon>
        <taxon>Burkholderiales</taxon>
        <taxon>Burkholderiaceae</taxon>
        <taxon>Paraburkholderia</taxon>
    </lineage>
</organism>
<dbReference type="Proteomes" id="UP000075613">
    <property type="component" value="Unassembled WGS sequence"/>
</dbReference>
<dbReference type="InterPro" id="IPR012951">
    <property type="entry name" value="BBE"/>
</dbReference>
<dbReference type="GO" id="GO:0071949">
    <property type="term" value="F:FAD binding"/>
    <property type="evidence" value="ECO:0007669"/>
    <property type="project" value="InterPro"/>
</dbReference>
<evidence type="ECO:0000259" key="7">
    <source>
        <dbReference type="PROSITE" id="PS51387"/>
    </source>
</evidence>
<feature type="signal peptide" evidence="6">
    <location>
        <begin position="1"/>
        <end position="23"/>
    </location>
</feature>
<evidence type="ECO:0000256" key="2">
    <source>
        <dbReference type="ARBA" id="ARBA00005466"/>
    </source>
</evidence>
<dbReference type="InterPro" id="IPR050416">
    <property type="entry name" value="FAD-linked_Oxidoreductase"/>
</dbReference>
<dbReference type="PROSITE" id="PS51387">
    <property type="entry name" value="FAD_PCMH"/>
    <property type="match status" value="1"/>
</dbReference>
<keyword evidence="6" id="KW-0732">Signal</keyword>